<evidence type="ECO:0000313" key="1">
    <source>
        <dbReference type="EMBL" id="QJA62832.1"/>
    </source>
</evidence>
<proteinExistence type="predicted"/>
<sequence>MFDIGEETIVKKGRIRKLVIELEGTNNADLVYEIGRLIDGEFISEGYATMHFENKDAVYEDEELIEPAITDFTDFIKLIGNPAAVKTAVENFIVSKL</sequence>
<gene>
    <name evidence="1" type="ORF">MM415B00713_0002</name>
    <name evidence="2" type="ORF">TM448B02725_0007</name>
</gene>
<protein>
    <submittedName>
        <fullName evidence="2">Uncharacterized protein</fullName>
    </submittedName>
</protein>
<dbReference type="AlphaFoldDB" id="A0A6M3XUS5"/>
<evidence type="ECO:0000313" key="2">
    <source>
        <dbReference type="EMBL" id="QJI01725.1"/>
    </source>
</evidence>
<dbReference type="EMBL" id="MT144945">
    <property type="protein sequence ID" value="QJI01725.1"/>
    <property type="molecule type" value="Genomic_DNA"/>
</dbReference>
<reference evidence="2" key="1">
    <citation type="submission" date="2020-03" db="EMBL/GenBank/DDBJ databases">
        <title>The deep terrestrial virosphere.</title>
        <authorList>
            <person name="Holmfeldt K."/>
            <person name="Nilsson E."/>
            <person name="Simone D."/>
            <person name="Lopez-Fernandez M."/>
            <person name="Wu X."/>
            <person name="de Brujin I."/>
            <person name="Lundin D."/>
            <person name="Andersson A."/>
            <person name="Bertilsson S."/>
            <person name="Dopson M."/>
        </authorList>
    </citation>
    <scope>NUCLEOTIDE SEQUENCE</scope>
    <source>
        <strain evidence="1">MM415B00713</strain>
        <strain evidence="2">TM448B02725</strain>
    </source>
</reference>
<name>A0A6M3XUS5_9ZZZZ</name>
<organism evidence="2">
    <name type="scientific">viral metagenome</name>
    <dbReference type="NCBI Taxonomy" id="1070528"/>
    <lineage>
        <taxon>unclassified sequences</taxon>
        <taxon>metagenomes</taxon>
        <taxon>organismal metagenomes</taxon>
    </lineage>
</organism>
<accession>A0A6M3XUS5</accession>
<dbReference type="EMBL" id="MT141483">
    <property type="protein sequence ID" value="QJA62832.1"/>
    <property type="molecule type" value="Genomic_DNA"/>
</dbReference>